<dbReference type="eggNOG" id="COG1517">
    <property type="taxonomic scope" value="Bacteria"/>
</dbReference>
<keyword evidence="1" id="KW-0614">Plasmid</keyword>
<name>D0MKP0_RHOM4</name>
<proteinExistence type="predicted"/>
<dbReference type="KEGG" id="rmr:Rmar_2837"/>
<dbReference type="EMBL" id="CP001808">
    <property type="protein sequence ID" value="ACY49704.1"/>
    <property type="molecule type" value="Genomic_DNA"/>
</dbReference>
<dbReference type="InterPro" id="IPR013383">
    <property type="entry name" value="CRISPR-assoc_prot_DxTHG_CS"/>
</dbReference>
<dbReference type="NCBIfam" id="TIGR02549">
    <property type="entry name" value="CRISPR_DxTHG"/>
    <property type="match status" value="1"/>
</dbReference>
<accession>D0MKP0</accession>
<dbReference type="RefSeq" id="WP_012845314.1">
    <property type="nucleotide sequence ID" value="NC_013502.1"/>
</dbReference>
<gene>
    <name evidence="1" type="ordered locus">Rmar_2837</name>
</gene>
<organism evidence="1 2">
    <name type="scientific">Rhodothermus marinus (strain ATCC 43812 / DSM 4252 / R-10)</name>
    <name type="common">Rhodothermus obamensis</name>
    <dbReference type="NCBI Taxonomy" id="518766"/>
    <lineage>
        <taxon>Bacteria</taxon>
        <taxon>Pseudomonadati</taxon>
        <taxon>Rhodothermota</taxon>
        <taxon>Rhodothermia</taxon>
        <taxon>Rhodothermales</taxon>
        <taxon>Rhodothermaceae</taxon>
        <taxon>Rhodothermus</taxon>
    </lineage>
</organism>
<dbReference type="Proteomes" id="UP000002221">
    <property type="component" value="Plasmid pRMAR01"/>
</dbReference>
<dbReference type="InterPro" id="IPR011742">
    <property type="entry name" value="CRISPR-assoc_prot_TM1812"/>
</dbReference>
<dbReference type="AlphaFoldDB" id="D0MKP0"/>
<evidence type="ECO:0000313" key="2">
    <source>
        <dbReference type="Proteomes" id="UP000002221"/>
    </source>
</evidence>
<keyword evidence="2" id="KW-1185">Reference proteome</keyword>
<protein>
    <submittedName>
        <fullName evidence="1">CRISPR-associated protein DxTHG motif protein</fullName>
    </submittedName>
</protein>
<sequence length="446" mass="51904">MSEKLLTFLGVGDRNRQLEAQLQDRKYKRVRYFLPDTPDREIETPFVGQAILELHPDRFSQVVILGTVDSMWDTLLIHFLSDTQTEAEIDLYTELFEAIENKREAEVERLLPRLARVLEKRWRPGLQLKLIPVGRTQEELWRIFETLTGLKPSNTTLSIDITHGLRYQPFFLLLALQFFHLTRPGVRLGSVFYGALELHDYYAGRAPLFDLRPMLELMQWSLGAQAFVHYQDPEPLLELLRNTAQESLRHELRQFARQINLNLFNNFRERARKLSHQLRGLSQRQENLPAPFRLVEPFLVDFCETFASAKSDWEALLRLARRHLKYRRPALAVLAAHEAVVHRLGEVYGVNPAAKNPRGKRYGSQLVLTLKYPRVGRALPELKELVKAVDELQTIRNNTAHFRTDAEGPDPGYRLTKIRTLLTTLEEKLGHPALEQLPRLYPLERQ</sequence>
<reference evidence="1 2" key="1">
    <citation type="journal article" date="2009" name="Stand. Genomic Sci.">
        <title>Complete genome sequence of Rhodothermus marinus type strain (R-10).</title>
        <authorList>
            <person name="Nolan M."/>
            <person name="Tindall B.J."/>
            <person name="Pomrenke H."/>
            <person name="Lapidus A."/>
            <person name="Copeland A."/>
            <person name="Glavina Del Rio T."/>
            <person name="Lucas S."/>
            <person name="Chen F."/>
            <person name="Tice H."/>
            <person name="Cheng J.F."/>
            <person name="Saunders E."/>
            <person name="Han C."/>
            <person name="Bruce D."/>
            <person name="Goodwin L."/>
            <person name="Chain P."/>
            <person name="Pitluck S."/>
            <person name="Ovchinikova G."/>
            <person name="Pati A."/>
            <person name="Ivanova N."/>
            <person name="Mavromatis K."/>
            <person name="Chen A."/>
            <person name="Palaniappan K."/>
            <person name="Land M."/>
            <person name="Hauser L."/>
            <person name="Chang Y.J."/>
            <person name="Jeffries C.D."/>
            <person name="Brettin T."/>
            <person name="Goker M."/>
            <person name="Bristow J."/>
            <person name="Eisen J.A."/>
            <person name="Markowitz V."/>
            <person name="Hugenholtz P."/>
            <person name="Kyrpides N.C."/>
            <person name="Klenk H.P."/>
            <person name="Detter J.C."/>
        </authorList>
    </citation>
    <scope>NUCLEOTIDE SEQUENCE [LARGE SCALE GENOMIC DNA]</scope>
    <source>
        <strain evidence="2">ATCC 43812 / DSM 4252 / R-10</strain>
        <plasmid evidence="1">pRMAR01</plasmid>
    </source>
</reference>
<dbReference type="NCBIfam" id="TIGR02221">
    <property type="entry name" value="cas_TM1812"/>
    <property type="match status" value="1"/>
</dbReference>
<geneLocation type="plasmid" evidence="1 2">
    <name>pRMAR01</name>
</geneLocation>
<evidence type="ECO:0000313" key="1">
    <source>
        <dbReference type="EMBL" id="ACY49704.1"/>
    </source>
</evidence>
<dbReference type="SUPFAM" id="SSF160980">
    <property type="entry name" value="SSO1389-like"/>
    <property type="match status" value="1"/>
</dbReference>
<dbReference type="HOGENOM" id="CLU_613761_0_0_10"/>
<dbReference type="OrthoDB" id="9777703at2"/>